<reference evidence="2 3" key="1">
    <citation type="submission" date="2019-03" db="EMBL/GenBank/DDBJ databases">
        <title>Genomic Encyclopedia of Type Strains, Phase IV (KMG-IV): sequencing the most valuable type-strain genomes for metagenomic binning, comparative biology and taxonomic classification.</title>
        <authorList>
            <person name="Goeker M."/>
        </authorList>
    </citation>
    <scope>NUCLEOTIDE SEQUENCE [LARGE SCALE GENOMIC DNA]</scope>
    <source>
        <strain evidence="2 3">DSM 22362</strain>
    </source>
</reference>
<dbReference type="EMBL" id="SMBZ01000004">
    <property type="protein sequence ID" value="TCV19519.1"/>
    <property type="molecule type" value="Genomic_DNA"/>
</dbReference>
<feature type="domain" description="Rhodanese" evidence="1">
    <location>
        <begin position="21"/>
        <end position="104"/>
    </location>
</feature>
<dbReference type="PANTHER" id="PTHR43031">
    <property type="entry name" value="FAD-DEPENDENT OXIDOREDUCTASE"/>
    <property type="match status" value="1"/>
</dbReference>
<dbReference type="InterPro" id="IPR036873">
    <property type="entry name" value="Rhodanese-like_dom_sf"/>
</dbReference>
<dbReference type="CDD" id="cd00158">
    <property type="entry name" value="RHOD"/>
    <property type="match status" value="1"/>
</dbReference>
<evidence type="ECO:0000259" key="1">
    <source>
        <dbReference type="PROSITE" id="PS50206"/>
    </source>
</evidence>
<dbReference type="RefSeq" id="WP_132776604.1">
    <property type="nucleotide sequence ID" value="NZ_SMBZ01000004.1"/>
</dbReference>
<evidence type="ECO:0000313" key="3">
    <source>
        <dbReference type="Proteomes" id="UP000295197"/>
    </source>
</evidence>
<gene>
    <name evidence="2" type="ORF">EDC17_100441</name>
</gene>
<sequence length="106" mass="11655">MLSIFKGIFSNDDSALKEVFSKNNPQLIDVRTPLEFNGGTVKGAKNIPLSELESKLNLLDKSKTIVVFCQSGNRSGQAMRILQNKGFEKVHNGGGWCTLRSIVESI</sequence>
<dbReference type="InterPro" id="IPR001763">
    <property type="entry name" value="Rhodanese-like_dom"/>
</dbReference>
<protein>
    <submittedName>
        <fullName evidence="2">Phage shock protein E</fullName>
    </submittedName>
</protein>
<evidence type="ECO:0000313" key="2">
    <source>
        <dbReference type="EMBL" id="TCV19519.1"/>
    </source>
</evidence>
<name>A0A4R3VW05_9SPHI</name>
<accession>A0A4R3VW05</accession>
<comment type="caution">
    <text evidence="2">The sequence shown here is derived from an EMBL/GenBank/DDBJ whole genome shotgun (WGS) entry which is preliminary data.</text>
</comment>
<dbReference type="AlphaFoldDB" id="A0A4R3VW05"/>
<dbReference type="Gene3D" id="3.40.250.10">
    <property type="entry name" value="Rhodanese-like domain"/>
    <property type="match status" value="1"/>
</dbReference>
<dbReference type="SMART" id="SM00450">
    <property type="entry name" value="RHOD"/>
    <property type="match status" value="1"/>
</dbReference>
<keyword evidence="3" id="KW-1185">Reference proteome</keyword>
<dbReference type="Proteomes" id="UP000295197">
    <property type="component" value="Unassembled WGS sequence"/>
</dbReference>
<dbReference type="PROSITE" id="PS50206">
    <property type="entry name" value="RHODANESE_3"/>
    <property type="match status" value="1"/>
</dbReference>
<proteinExistence type="predicted"/>
<dbReference type="SUPFAM" id="SSF52821">
    <property type="entry name" value="Rhodanese/Cell cycle control phosphatase"/>
    <property type="match status" value="1"/>
</dbReference>
<dbReference type="OrthoDB" id="9808735at2"/>
<dbReference type="Pfam" id="PF00581">
    <property type="entry name" value="Rhodanese"/>
    <property type="match status" value="1"/>
</dbReference>
<organism evidence="2 3">
    <name type="scientific">Sphingobacterium alimentarium</name>
    <dbReference type="NCBI Taxonomy" id="797292"/>
    <lineage>
        <taxon>Bacteria</taxon>
        <taxon>Pseudomonadati</taxon>
        <taxon>Bacteroidota</taxon>
        <taxon>Sphingobacteriia</taxon>
        <taxon>Sphingobacteriales</taxon>
        <taxon>Sphingobacteriaceae</taxon>
        <taxon>Sphingobacterium</taxon>
    </lineage>
</organism>
<dbReference type="InterPro" id="IPR050229">
    <property type="entry name" value="GlpE_sulfurtransferase"/>
</dbReference>
<dbReference type="PANTHER" id="PTHR43031:SF1">
    <property type="entry name" value="PYRIDINE NUCLEOTIDE-DISULPHIDE OXIDOREDUCTASE"/>
    <property type="match status" value="1"/>
</dbReference>